<dbReference type="GO" id="GO:0046872">
    <property type="term" value="F:metal ion binding"/>
    <property type="evidence" value="ECO:0007669"/>
    <property type="project" value="UniProtKB-KW"/>
</dbReference>
<dbReference type="Proteomes" id="UP000887566">
    <property type="component" value="Unplaced"/>
</dbReference>
<dbReference type="Gene3D" id="3.40.50.150">
    <property type="entry name" value="Vaccinia Virus protein VP39"/>
    <property type="match status" value="1"/>
</dbReference>
<evidence type="ECO:0000256" key="7">
    <source>
        <dbReference type="ARBA" id="ARBA00045681"/>
    </source>
</evidence>
<keyword evidence="2" id="KW-0479">Metal-binding</keyword>
<accession>A0A914VU04</accession>
<protein>
    <submittedName>
        <fullName evidence="10">Methyltransferase-like protein 17, mitochondrial</fullName>
    </submittedName>
</protein>
<proteinExistence type="predicted"/>
<organism evidence="9 10">
    <name type="scientific">Plectus sambesii</name>
    <dbReference type="NCBI Taxonomy" id="2011161"/>
    <lineage>
        <taxon>Eukaryota</taxon>
        <taxon>Metazoa</taxon>
        <taxon>Ecdysozoa</taxon>
        <taxon>Nematoda</taxon>
        <taxon>Chromadorea</taxon>
        <taxon>Plectida</taxon>
        <taxon>Plectina</taxon>
        <taxon>Plectoidea</taxon>
        <taxon>Plectidae</taxon>
        <taxon>Plectus</taxon>
    </lineage>
</organism>
<dbReference type="InterPro" id="IPR015324">
    <property type="entry name" value="Ribosomal_Rsm22-like"/>
</dbReference>
<name>A0A914VU04_9BILA</name>
<dbReference type="Pfam" id="PF09243">
    <property type="entry name" value="Rsm22"/>
    <property type="match status" value="2"/>
</dbReference>
<dbReference type="PANTHER" id="PTHR13184:SF5">
    <property type="entry name" value="METHYLTRANSFERASE-LIKE PROTEIN 17, MITOCHONDRIAL"/>
    <property type="match status" value="1"/>
</dbReference>
<evidence type="ECO:0000256" key="5">
    <source>
        <dbReference type="ARBA" id="ARBA00023014"/>
    </source>
</evidence>
<dbReference type="AlphaFoldDB" id="A0A914VU04"/>
<dbReference type="GO" id="GO:0006412">
    <property type="term" value="P:translation"/>
    <property type="evidence" value="ECO:0007669"/>
    <property type="project" value="InterPro"/>
</dbReference>
<dbReference type="GO" id="GO:0008168">
    <property type="term" value="F:methyltransferase activity"/>
    <property type="evidence" value="ECO:0007669"/>
    <property type="project" value="InterPro"/>
</dbReference>
<evidence type="ECO:0000256" key="3">
    <source>
        <dbReference type="ARBA" id="ARBA00022946"/>
    </source>
</evidence>
<keyword evidence="9" id="KW-1185">Reference proteome</keyword>
<comment type="subcellular location">
    <subcellularLocation>
        <location evidence="1">Mitochondrion</location>
    </subcellularLocation>
</comment>
<sequence>MLRRLKFAPLSSFSIVSSSTAVANPATNPVKRERVSVVKGVDERTEEVSMLRLSVSDRAGERVKFGKVSSVPKMAESGLVGALQTCPSPHKQLQHQADDLKKKLSQRRFPLDPTHMQQMRSRIRKDIASKSMDAHDFDTPDMLSARKYVMMKEVDAEMKKKFVSWRPLDLNRRDKALTYALARFAPNLAAIKRVLVEFDRDKNFVPQSVLDYGSGCGTTFWACEEKWPLRVKEYCMIDPCQEMNELAVDIMRTGKESGDLIHKNVFFRRSLPPTADRTFDLVVSAHSFIEMNSYDLRMDTLASLWNRTNKYLVLIESGLYDSFNAIIRARDYVLASGWEVKTEEAMQMLYEKNLLTPSIRQLLTRDERGFSERQRLHLLKEALPADVELPTLLPTGYVFAPCPHDSACPRTAVRKGREGRPCTTQIRWQRFRADGKTTRGDGTERETISYVILAKGDRPADDAAALPRVIEEVNKSKGHANCTLCTAECGVRRIDIGKTRGKAVYQLVRGSVQGTLLPVNVDFHTGEIDEYDEGDDDYDVSEEDDHDNEKSK</sequence>
<keyword evidence="3" id="KW-0809">Transit peptide</keyword>
<keyword evidence="4" id="KW-0408">Iron</keyword>
<feature type="region of interest" description="Disordered" evidence="8">
    <location>
        <begin position="527"/>
        <end position="552"/>
    </location>
</feature>
<evidence type="ECO:0000256" key="4">
    <source>
        <dbReference type="ARBA" id="ARBA00023004"/>
    </source>
</evidence>
<evidence type="ECO:0000313" key="10">
    <source>
        <dbReference type="WBParaSite" id="PSAMB.scaffold254size61053.g3922.t1"/>
    </source>
</evidence>
<evidence type="ECO:0000256" key="6">
    <source>
        <dbReference type="ARBA" id="ARBA00023128"/>
    </source>
</evidence>
<dbReference type="InterPro" id="IPR029063">
    <property type="entry name" value="SAM-dependent_MTases_sf"/>
</dbReference>
<evidence type="ECO:0000256" key="8">
    <source>
        <dbReference type="SAM" id="MobiDB-lite"/>
    </source>
</evidence>
<dbReference type="GO" id="GO:0051536">
    <property type="term" value="F:iron-sulfur cluster binding"/>
    <property type="evidence" value="ECO:0007669"/>
    <property type="project" value="UniProtKB-KW"/>
</dbReference>
<keyword evidence="6" id="KW-0496">Mitochondrion</keyword>
<evidence type="ECO:0000256" key="2">
    <source>
        <dbReference type="ARBA" id="ARBA00022723"/>
    </source>
</evidence>
<dbReference type="GO" id="GO:0005763">
    <property type="term" value="C:mitochondrial small ribosomal subunit"/>
    <property type="evidence" value="ECO:0007669"/>
    <property type="project" value="TreeGrafter"/>
</dbReference>
<dbReference type="InterPro" id="IPR052571">
    <property type="entry name" value="Mt_RNA_Methyltransferase"/>
</dbReference>
<reference evidence="10" key="1">
    <citation type="submission" date="2022-11" db="UniProtKB">
        <authorList>
            <consortium name="WormBaseParasite"/>
        </authorList>
    </citation>
    <scope>IDENTIFICATION</scope>
</reference>
<dbReference type="GO" id="GO:0003735">
    <property type="term" value="F:structural constituent of ribosome"/>
    <property type="evidence" value="ECO:0007669"/>
    <property type="project" value="TreeGrafter"/>
</dbReference>
<dbReference type="PANTHER" id="PTHR13184">
    <property type="entry name" value="37S RIBOSOMAL PROTEIN S22"/>
    <property type="match status" value="1"/>
</dbReference>
<evidence type="ECO:0000313" key="9">
    <source>
        <dbReference type="Proteomes" id="UP000887566"/>
    </source>
</evidence>
<dbReference type="WBParaSite" id="PSAMB.scaffold254size61053.g3922.t1">
    <property type="protein sequence ID" value="PSAMB.scaffold254size61053.g3922.t1"/>
    <property type="gene ID" value="PSAMB.scaffold254size61053.g3922"/>
</dbReference>
<keyword evidence="5" id="KW-0411">Iron-sulfur</keyword>
<dbReference type="CDD" id="cd02440">
    <property type="entry name" value="AdoMet_MTases"/>
    <property type="match status" value="1"/>
</dbReference>
<evidence type="ECO:0000256" key="1">
    <source>
        <dbReference type="ARBA" id="ARBA00004173"/>
    </source>
</evidence>
<feature type="compositionally biased region" description="Acidic residues" evidence="8">
    <location>
        <begin position="528"/>
        <end position="546"/>
    </location>
</feature>
<comment type="function">
    <text evidence="7">Mitochondrial ribosome (mitoribosome) assembly factor. Binds at the interface of the head and body domains of the mitochondrial small ribosomal subunit (mt-SSU), occluding the mRNA channel and preventing compaction of the head domain towards the body. Probable inactive methyltransferase: retains the characteristic folding and ability to bind S-adenosyl-L-methionine, but it probably lost its methyltransferase activity.</text>
</comment>
<dbReference type="SUPFAM" id="SSF53335">
    <property type="entry name" value="S-adenosyl-L-methionine-dependent methyltransferases"/>
    <property type="match status" value="1"/>
</dbReference>